<keyword evidence="1" id="KW-0343">GTPase activation</keyword>
<keyword evidence="5" id="KW-1185">Reference proteome</keyword>
<evidence type="ECO:0000259" key="3">
    <source>
        <dbReference type="Pfam" id="PF12068"/>
    </source>
</evidence>
<dbReference type="Proteomes" id="UP000324222">
    <property type="component" value="Unassembled WGS sequence"/>
</dbReference>
<evidence type="ECO:0000313" key="4">
    <source>
        <dbReference type="EMBL" id="MPC35643.1"/>
    </source>
</evidence>
<dbReference type="Gene3D" id="2.30.29.230">
    <property type="match status" value="1"/>
</dbReference>
<feature type="domain" description="Small G protein signalling modulator 1/2 Rab-binding" evidence="3">
    <location>
        <begin position="74"/>
        <end position="227"/>
    </location>
</feature>
<evidence type="ECO:0000256" key="2">
    <source>
        <dbReference type="SAM" id="MobiDB-lite"/>
    </source>
</evidence>
<name>A0A5B7ERU8_PORTR</name>
<gene>
    <name evidence="4" type="primary">TBC1D17</name>
    <name evidence="4" type="ORF">E2C01_029070</name>
</gene>
<organism evidence="4 5">
    <name type="scientific">Portunus trituberculatus</name>
    <name type="common">Swimming crab</name>
    <name type="synonym">Neptunus trituberculatus</name>
    <dbReference type="NCBI Taxonomy" id="210409"/>
    <lineage>
        <taxon>Eukaryota</taxon>
        <taxon>Metazoa</taxon>
        <taxon>Ecdysozoa</taxon>
        <taxon>Arthropoda</taxon>
        <taxon>Crustacea</taxon>
        <taxon>Multicrustacea</taxon>
        <taxon>Malacostraca</taxon>
        <taxon>Eumalacostraca</taxon>
        <taxon>Eucarida</taxon>
        <taxon>Decapoda</taxon>
        <taxon>Pleocyemata</taxon>
        <taxon>Brachyura</taxon>
        <taxon>Eubrachyura</taxon>
        <taxon>Portunoidea</taxon>
        <taxon>Portunidae</taxon>
        <taxon>Portuninae</taxon>
        <taxon>Portunus</taxon>
    </lineage>
</organism>
<sequence length="289" mass="32358">MRTHTTGPSLGGVYWRDTRRPMPRPPQKILGAAYPGDELSSRAGISTTPYPIYKVFHLRIYSHVSMTHVGPELLVYEQDEVYTIPTSSDELKVGGRLRIIEKPHGVVLEWRCTDDEASTDSDWAVINSAAVTFTHHNISDSVEISTPRRNVRPISIELIDLRSYRLGQDGSLVLIQRDGTTHPALAFHSGSVLCFVEVLLRYVAVKKSEKDCNLYLVSDKKQAAQDEELLAMNLVPSRQGPSAARGAHSFPTTHQRVWGFFNNFKRDPYTTTAGALSKFYDAVCKLVLE</sequence>
<comment type="caution">
    <text evidence="4">The sequence shown here is derived from an EMBL/GenBank/DDBJ whole genome shotgun (WGS) entry which is preliminary data.</text>
</comment>
<evidence type="ECO:0000256" key="1">
    <source>
        <dbReference type="ARBA" id="ARBA00022468"/>
    </source>
</evidence>
<dbReference type="InterPro" id="IPR021935">
    <property type="entry name" value="SGSM1/2_RBD"/>
</dbReference>
<feature type="region of interest" description="Disordered" evidence="2">
    <location>
        <begin position="1"/>
        <end position="25"/>
    </location>
</feature>
<dbReference type="AlphaFoldDB" id="A0A5B7ERU8"/>
<protein>
    <submittedName>
        <fullName evidence="4">TBC1 domain family member 17</fullName>
    </submittedName>
</protein>
<dbReference type="EMBL" id="VSRR010003317">
    <property type="protein sequence ID" value="MPC35643.1"/>
    <property type="molecule type" value="Genomic_DNA"/>
</dbReference>
<accession>A0A5B7ERU8</accession>
<evidence type="ECO:0000313" key="5">
    <source>
        <dbReference type="Proteomes" id="UP000324222"/>
    </source>
</evidence>
<dbReference type="Pfam" id="PF12068">
    <property type="entry name" value="PH_RBD"/>
    <property type="match status" value="1"/>
</dbReference>
<proteinExistence type="predicted"/>
<dbReference type="GO" id="GO:0005096">
    <property type="term" value="F:GTPase activator activity"/>
    <property type="evidence" value="ECO:0007669"/>
    <property type="project" value="UniProtKB-KW"/>
</dbReference>
<dbReference type="OrthoDB" id="10264062at2759"/>
<reference evidence="4 5" key="1">
    <citation type="submission" date="2019-05" db="EMBL/GenBank/DDBJ databases">
        <title>Another draft genome of Portunus trituberculatus and its Hox gene families provides insights of decapod evolution.</title>
        <authorList>
            <person name="Jeong J.-H."/>
            <person name="Song I."/>
            <person name="Kim S."/>
            <person name="Choi T."/>
            <person name="Kim D."/>
            <person name="Ryu S."/>
            <person name="Kim W."/>
        </authorList>
    </citation>
    <scope>NUCLEOTIDE SEQUENCE [LARGE SCALE GENOMIC DNA]</scope>
    <source>
        <tissue evidence="4">Muscle</tissue>
    </source>
</reference>